<reference evidence="1" key="1">
    <citation type="journal article" date="2012" name="Nature">
        <title>The oyster genome reveals stress adaptation and complexity of shell formation.</title>
        <authorList>
            <person name="Zhang G."/>
            <person name="Fang X."/>
            <person name="Guo X."/>
            <person name="Li L."/>
            <person name="Luo R."/>
            <person name="Xu F."/>
            <person name="Yang P."/>
            <person name="Zhang L."/>
            <person name="Wang X."/>
            <person name="Qi H."/>
            <person name="Xiong Z."/>
            <person name="Que H."/>
            <person name="Xie Y."/>
            <person name="Holland P.W."/>
            <person name="Paps J."/>
            <person name="Zhu Y."/>
            <person name="Wu F."/>
            <person name="Chen Y."/>
            <person name="Wang J."/>
            <person name="Peng C."/>
            <person name="Meng J."/>
            <person name="Yang L."/>
            <person name="Liu J."/>
            <person name="Wen B."/>
            <person name="Zhang N."/>
            <person name="Huang Z."/>
            <person name="Zhu Q."/>
            <person name="Feng Y."/>
            <person name="Mount A."/>
            <person name="Hedgecock D."/>
            <person name="Xu Z."/>
            <person name="Liu Y."/>
            <person name="Domazet-Loso T."/>
            <person name="Du Y."/>
            <person name="Sun X."/>
            <person name="Zhang S."/>
            <person name="Liu B."/>
            <person name="Cheng P."/>
            <person name="Jiang X."/>
            <person name="Li J."/>
            <person name="Fan D."/>
            <person name="Wang W."/>
            <person name="Fu W."/>
            <person name="Wang T."/>
            <person name="Wang B."/>
            <person name="Zhang J."/>
            <person name="Peng Z."/>
            <person name="Li Y."/>
            <person name="Li N."/>
            <person name="Wang J."/>
            <person name="Chen M."/>
            <person name="He Y."/>
            <person name="Tan F."/>
            <person name="Song X."/>
            <person name="Zheng Q."/>
            <person name="Huang R."/>
            <person name="Yang H."/>
            <person name="Du X."/>
            <person name="Chen L."/>
            <person name="Yang M."/>
            <person name="Gaffney P.M."/>
            <person name="Wang S."/>
            <person name="Luo L."/>
            <person name="She Z."/>
            <person name="Ming Y."/>
            <person name="Huang W."/>
            <person name="Zhang S."/>
            <person name="Huang B."/>
            <person name="Zhang Y."/>
            <person name="Qu T."/>
            <person name="Ni P."/>
            <person name="Miao G."/>
            <person name="Wang J."/>
            <person name="Wang Q."/>
            <person name="Steinberg C.E."/>
            <person name="Wang H."/>
            <person name="Li N."/>
            <person name="Qian L."/>
            <person name="Zhang G."/>
            <person name="Li Y."/>
            <person name="Yang H."/>
            <person name="Liu X."/>
            <person name="Wang J."/>
            <person name="Yin Y."/>
            <person name="Wang J."/>
        </authorList>
    </citation>
    <scope>NUCLEOTIDE SEQUENCE [LARGE SCALE GENOMIC DNA]</scope>
    <source>
        <strain evidence="1">05x7-T-G4-1.051#20</strain>
    </source>
</reference>
<name>K1Q9B3_MAGGI</name>
<gene>
    <name evidence="1" type="ORF">CGI_10023060</name>
</gene>
<sequence>MAFFNVQGDPTAMDEDAVAFLRRSRRLYCVYLGVLHYLRTQRDHREDAAPV</sequence>
<organism evidence="1">
    <name type="scientific">Magallana gigas</name>
    <name type="common">Pacific oyster</name>
    <name type="synonym">Crassostrea gigas</name>
    <dbReference type="NCBI Taxonomy" id="29159"/>
    <lineage>
        <taxon>Eukaryota</taxon>
        <taxon>Metazoa</taxon>
        <taxon>Spiralia</taxon>
        <taxon>Lophotrochozoa</taxon>
        <taxon>Mollusca</taxon>
        <taxon>Bivalvia</taxon>
        <taxon>Autobranchia</taxon>
        <taxon>Pteriomorphia</taxon>
        <taxon>Ostreida</taxon>
        <taxon>Ostreoidea</taxon>
        <taxon>Ostreidae</taxon>
        <taxon>Magallana</taxon>
    </lineage>
</organism>
<proteinExistence type="predicted"/>
<dbReference type="HOGENOM" id="CLU_205490_0_0_1"/>
<protein>
    <submittedName>
        <fullName evidence="1">Uncharacterized protein</fullName>
    </submittedName>
</protein>
<dbReference type="InParanoid" id="K1Q9B3"/>
<evidence type="ECO:0000313" key="1">
    <source>
        <dbReference type="EMBL" id="EKC25440.1"/>
    </source>
</evidence>
<accession>K1Q9B3</accession>
<dbReference type="AlphaFoldDB" id="K1Q9B3"/>
<dbReference type="EMBL" id="JH816895">
    <property type="protein sequence ID" value="EKC25440.1"/>
    <property type="molecule type" value="Genomic_DNA"/>
</dbReference>